<gene>
    <name evidence="6" type="ORF">DPMN_057650</name>
</gene>
<dbReference type="EMBL" id="JAIWYP010000013">
    <property type="protein sequence ID" value="KAH3714947.1"/>
    <property type="molecule type" value="Genomic_DNA"/>
</dbReference>
<evidence type="ECO:0000313" key="7">
    <source>
        <dbReference type="Proteomes" id="UP000828390"/>
    </source>
</evidence>
<dbReference type="Gene3D" id="2.10.70.10">
    <property type="entry name" value="Complement Module, domain 1"/>
    <property type="match status" value="1"/>
</dbReference>
<evidence type="ECO:0000256" key="2">
    <source>
        <dbReference type="PROSITE-ProRule" id="PRU00302"/>
    </source>
</evidence>
<keyword evidence="7" id="KW-1185">Reference proteome</keyword>
<proteinExistence type="predicted"/>
<evidence type="ECO:0000313" key="6">
    <source>
        <dbReference type="EMBL" id="KAH3714947.1"/>
    </source>
</evidence>
<accession>A0A9D4HCE3</accession>
<keyword evidence="3" id="KW-1133">Transmembrane helix</keyword>
<comment type="caution">
    <text evidence="6">The sequence shown here is derived from an EMBL/GenBank/DDBJ whole genome shotgun (WGS) entry which is preliminary data.</text>
</comment>
<dbReference type="CDD" id="cd00033">
    <property type="entry name" value="CCP"/>
    <property type="match status" value="1"/>
</dbReference>
<keyword evidence="3" id="KW-0472">Membrane</keyword>
<feature type="disulfide bond" evidence="2">
    <location>
        <begin position="127"/>
        <end position="154"/>
    </location>
</feature>
<evidence type="ECO:0000256" key="4">
    <source>
        <dbReference type="SAM" id="SignalP"/>
    </source>
</evidence>
<comment type="caution">
    <text evidence="2">Lacks conserved residue(s) required for the propagation of feature annotation.</text>
</comment>
<reference evidence="6" key="1">
    <citation type="journal article" date="2019" name="bioRxiv">
        <title>The Genome of the Zebra Mussel, Dreissena polymorpha: A Resource for Invasive Species Research.</title>
        <authorList>
            <person name="McCartney M.A."/>
            <person name="Auch B."/>
            <person name="Kono T."/>
            <person name="Mallez S."/>
            <person name="Zhang Y."/>
            <person name="Obille A."/>
            <person name="Becker A."/>
            <person name="Abrahante J.E."/>
            <person name="Garbe J."/>
            <person name="Badalamenti J.P."/>
            <person name="Herman A."/>
            <person name="Mangelson H."/>
            <person name="Liachko I."/>
            <person name="Sullivan S."/>
            <person name="Sone E.D."/>
            <person name="Koren S."/>
            <person name="Silverstein K.A.T."/>
            <person name="Beckman K.B."/>
            <person name="Gohl D.M."/>
        </authorList>
    </citation>
    <scope>NUCLEOTIDE SEQUENCE</scope>
    <source>
        <strain evidence="6">Duluth1</strain>
        <tissue evidence="6">Whole animal</tissue>
    </source>
</reference>
<dbReference type="AlphaFoldDB" id="A0A9D4HCE3"/>
<protein>
    <recommendedName>
        <fullName evidence="5">Sushi domain-containing protein</fullName>
    </recommendedName>
</protein>
<keyword evidence="4" id="KW-0732">Signal</keyword>
<sequence>MLFKFMFRIITTVTGLIICVAFTIDQPSGNQFPKPYSCYGDVCNSNSSAEFCDVVYRLCRRCEDVKNDCFSRMMTYNCTEFCYERRYLLDTEQLRVSGCMVPSAPEHGSYDVDTTHVAYQAPLKVTCDKGYSLKNEDQYTCSNFSVWTGCFPVCEASDNSVVIHVVLTVILLIVVVMCGVAVIMFRRRCSRKAELTGQQQEQAQTFVSN</sequence>
<keyword evidence="1 2" id="KW-1015">Disulfide bond</keyword>
<feature type="transmembrane region" description="Helical" evidence="3">
    <location>
        <begin position="161"/>
        <end position="185"/>
    </location>
</feature>
<name>A0A9D4HCE3_DREPO</name>
<keyword evidence="2" id="KW-0768">Sushi</keyword>
<evidence type="ECO:0000256" key="1">
    <source>
        <dbReference type="ARBA" id="ARBA00023157"/>
    </source>
</evidence>
<dbReference type="Pfam" id="PF00084">
    <property type="entry name" value="Sushi"/>
    <property type="match status" value="1"/>
</dbReference>
<evidence type="ECO:0000259" key="5">
    <source>
        <dbReference type="PROSITE" id="PS50923"/>
    </source>
</evidence>
<organism evidence="6 7">
    <name type="scientific">Dreissena polymorpha</name>
    <name type="common">Zebra mussel</name>
    <name type="synonym">Mytilus polymorpha</name>
    <dbReference type="NCBI Taxonomy" id="45954"/>
    <lineage>
        <taxon>Eukaryota</taxon>
        <taxon>Metazoa</taxon>
        <taxon>Spiralia</taxon>
        <taxon>Lophotrochozoa</taxon>
        <taxon>Mollusca</taxon>
        <taxon>Bivalvia</taxon>
        <taxon>Autobranchia</taxon>
        <taxon>Heteroconchia</taxon>
        <taxon>Euheterodonta</taxon>
        <taxon>Imparidentia</taxon>
        <taxon>Neoheterodontei</taxon>
        <taxon>Myida</taxon>
        <taxon>Dreissenoidea</taxon>
        <taxon>Dreissenidae</taxon>
        <taxon>Dreissena</taxon>
    </lineage>
</organism>
<dbReference type="Proteomes" id="UP000828390">
    <property type="component" value="Unassembled WGS sequence"/>
</dbReference>
<feature type="chain" id="PRO_5038658369" description="Sushi domain-containing protein" evidence="4">
    <location>
        <begin position="22"/>
        <end position="209"/>
    </location>
</feature>
<evidence type="ECO:0000256" key="3">
    <source>
        <dbReference type="SAM" id="Phobius"/>
    </source>
</evidence>
<keyword evidence="3" id="KW-0812">Transmembrane</keyword>
<dbReference type="SUPFAM" id="SSF57535">
    <property type="entry name" value="Complement control module/SCR domain"/>
    <property type="match status" value="1"/>
</dbReference>
<dbReference type="PROSITE" id="PS50923">
    <property type="entry name" value="SUSHI"/>
    <property type="match status" value="1"/>
</dbReference>
<reference evidence="6" key="2">
    <citation type="submission" date="2020-11" db="EMBL/GenBank/DDBJ databases">
        <authorList>
            <person name="McCartney M.A."/>
            <person name="Auch B."/>
            <person name="Kono T."/>
            <person name="Mallez S."/>
            <person name="Becker A."/>
            <person name="Gohl D.M."/>
            <person name="Silverstein K.A.T."/>
            <person name="Koren S."/>
            <person name="Bechman K.B."/>
            <person name="Herman A."/>
            <person name="Abrahante J.E."/>
            <person name="Garbe J."/>
        </authorList>
    </citation>
    <scope>NUCLEOTIDE SEQUENCE</scope>
    <source>
        <strain evidence="6">Duluth1</strain>
        <tissue evidence="6">Whole animal</tissue>
    </source>
</reference>
<feature type="signal peptide" evidence="4">
    <location>
        <begin position="1"/>
        <end position="21"/>
    </location>
</feature>
<dbReference type="SMART" id="SM00032">
    <property type="entry name" value="CCP"/>
    <property type="match status" value="1"/>
</dbReference>
<dbReference type="InterPro" id="IPR035976">
    <property type="entry name" value="Sushi/SCR/CCP_sf"/>
</dbReference>
<dbReference type="InterPro" id="IPR000436">
    <property type="entry name" value="Sushi_SCR_CCP_dom"/>
</dbReference>
<feature type="domain" description="Sushi" evidence="5">
    <location>
        <begin position="97"/>
        <end position="156"/>
    </location>
</feature>